<organism evidence="1 2">
    <name type="scientific">Actinomadura rugatobispora</name>
    <dbReference type="NCBI Taxonomy" id="1994"/>
    <lineage>
        <taxon>Bacteria</taxon>
        <taxon>Bacillati</taxon>
        <taxon>Actinomycetota</taxon>
        <taxon>Actinomycetes</taxon>
        <taxon>Streptosporangiales</taxon>
        <taxon>Thermomonosporaceae</taxon>
        <taxon>Actinomadura</taxon>
    </lineage>
</organism>
<dbReference type="EMBL" id="JBHSON010000014">
    <property type="protein sequence ID" value="MFC5746452.1"/>
    <property type="molecule type" value="Genomic_DNA"/>
</dbReference>
<comment type="caution">
    <text evidence="1">The sequence shown here is derived from an EMBL/GenBank/DDBJ whole genome shotgun (WGS) entry which is preliminary data.</text>
</comment>
<keyword evidence="2" id="KW-1185">Reference proteome</keyword>
<proteinExistence type="predicted"/>
<protein>
    <submittedName>
        <fullName evidence="1">Uncharacterized protein</fullName>
    </submittedName>
</protein>
<gene>
    <name evidence="1" type="ORF">ACFPZN_12590</name>
</gene>
<evidence type="ECO:0000313" key="1">
    <source>
        <dbReference type="EMBL" id="MFC5746452.1"/>
    </source>
</evidence>
<sequence>MRKPKTDVAAQLKAVQVLAELLAQDLPPTAWSVYARSPACLHGNVEHSGSDTPDGIGAAHDEIEQWARFLKVDVVTRQNARRETLHLLAEGVHKGVEIEVVAIVPDDGGAWRERLGS</sequence>
<dbReference type="RefSeq" id="WP_378282074.1">
    <property type="nucleotide sequence ID" value="NZ_JBHSON010000014.1"/>
</dbReference>
<accession>A0ABW0ZUQ1</accession>
<evidence type="ECO:0000313" key="2">
    <source>
        <dbReference type="Proteomes" id="UP001596074"/>
    </source>
</evidence>
<name>A0ABW0ZUQ1_9ACTN</name>
<reference evidence="2" key="1">
    <citation type="journal article" date="2019" name="Int. J. Syst. Evol. Microbiol.">
        <title>The Global Catalogue of Microorganisms (GCM) 10K type strain sequencing project: providing services to taxonomists for standard genome sequencing and annotation.</title>
        <authorList>
            <consortium name="The Broad Institute Genomics Platform"/>
            <consortium name="The Broad Institute Genome Sequencing Center for Infectious Disease"/>
            <person name="Wu L."/>
            <person name="Ma J."/>
        </authorList>
    </citation>
    <scope>NUCLEOTIDE SEQUENCE [LARGE SCALE GENOMIC DNA]</scope>
    <source>
        <strain evidence="2">KCTC 42087</strain>
    </source>
</reference>
<dbReference type="Proteomes" id="UP001596074">
    <property type="component" value="Unassembled WGS sequence"/>
</dbReference>